<organism evidence="3 4">
    <name type="scientific">Mucilaginibacter mallensis</name>
    <dbReference type="NCBI Taxonomy" id="652787"/>
    <lineage>
        <taxon>Bacteria</taxon>
        <taxon>Pseudomonadati</taxon>
        <taxon>Bacteroidota</taxon>
        <taxon>Sphingobacteriia</taxon>
        <taxon>Sphingobacteriales</taxon>
        <taxon>Sphingobacteriaceae</taxon>
        <taxon>Mucilaginibacter</taxon>
    </lineage>
</organism>
<keyword evidence="4" id="KW-1185">Reference proteome</keyword>
<dbReference type="AlphaFoldDB" id="A0A1H2C8J8"/>
<dbReference type="RefSeq" id="WP_091379148.1">
    <property type="nucleotide sequence ID" value="NZ_LT629740.1"/>
</dbReference>
<evidence type="ECO:0000313" key="3">
    <source>
        <dbReference type="EMBL" id="SDT66865.1"/>
    </source>
</evidence>
<feature type="signal peptide" evidence="1">
    <location>
        <begin position="1"/>
        <end position="20"/>
    </location>
</feature>
<dbReference type="OrthoDB" id="9813910at2"/>
<protein>
    <recommendedName>
        <fullName evidence="2">DUF5683 domain-containing protein</fullName>
    </recommendedName>
</protein>
<evidence type="ECO:0000259" key="2">
    <source>
        <dbReference type="Pfam" id="PF18935"/>
    </source>
</evidence>
<dbReference type="EMBL" id="LT629740">
    <property type="protein sequence ID" value="SDT66865.1"/>
    <property type="molecule type" value="Genomic_DNA"/>
</dbReference>
<reference evidence="3 4" key="1">
    <citation type="submission" date="2016-10" db="EMBL/GenBank/DDBJ databases">
        <authorList>
            <person name="de Groot N.N."/>
        </authorList>
    </citation>
    <scope>NUCLEOTIDE SEQUENCE [LARGE SCALE GENOMIC DNA]</scope>
    <source>
        <strain evidence="3 4">MP1X4</strain>
    </source>
</reference>
<evidence type="ECO:0000256" key="1">
    <source>
        <dbReference type="SAM" id="SignalP"/>
    </source>
</evidence>
<keyword evidence="1" id="KW-0732">Signal</keyword>
<evidence type="ECO:0000313" key="4">
    <source>
        <dbReference type="Proteomes" id="UP000199679"/>
    </source>
</evidence>
<dbReference type="STRING" id="652787.SAMN05216490_4739"/>
<sequence length="229" mass="26053">MCKHLLIIILLTGFAFSAMAQKPQTDTIRNKKDSLNMKRDSATSKRFIPKVTKEEKKYHPDSLHDPHKAVVRSLMIPGWGQLYNNQWWKVPIIYAGLGLLVDVVIFNQRQYGPLLIVARYYERGQTPGTKDPQYALYTAYVNAGIPAQTVYDEVNGYIRNRDLGILGFMAAWGIQAVDAYIDAKFKHSYTMDTDFSFNIQPTIINQQNFAMQGFNGPVIPGLKLTFVLK</sequence>
<feature type="domain" description="DUF5683" evidence="2">
    <location>
        <begin position="63"/>
        <end position="224"/>
    </location>
</feature>
<accession>A0A1H2C8J8</accession>
<dbReference type="InterPro" id="IPR043738">
    <property type="entry name" value="DUF5683"/>
</dbReference>
<gene>
    <name evidence="3" type="ORF">SAMN05216490_4739</name>
</gene>
<dbReference type="Pfam" id="PF18935">
    <property type="entry name" value="DUF5683"/>
    <property type="match status" value="1"/>
</dbReference>
<dbReference type="Proteomes" id="UP000199679">
    <property type="component" value="Chromosome I"/>
</dbReference>
<name>A0A1H2C8J8_MUCMA</name>
<proteinExistence type="predicted"/>
<feature type="chain" id="PRO_5009270829" description="DUF5683 domain-containing protein" evidence="1">
    <location>
        <begin position="21"/>
        <end position="229"/>
    </location>
</feature>